<dbReference type="InterPro" id="IPR051376">
    <property type="entry name" value="CWC25_splicing_factor"/>
</dbReference>
<evidence type="ECO:0000256" key="5">
    <source>
        <dbReference type="ARBA" id="ARBA00023054"/>
    </source>
</evidence>
<keyword evidence="10" id="KW-0812">Transmembrane</keyword>
<dbReference type="EMBL" id="CAHIKZ030001301">
    <property type="protein sequence ID" value="CAE1259224.1"/>
    <property type="molecule type" value="Genomic_DNA"/>
</dbReference>
<dbReference type="AlphaFoldDB" id="A0A812CB36"/>
<evidence type="ECO:0000256" key="8">
    <source>
        <dbReference type="SAM" id="Coils"/>
    </source>
</evidence>
<evidence type="ECO:0000256" key="3">
    <source>
        <dbReference type="ARBA" id="ARBA00022664"/>
    </source>
</evidence>
<dbReference type="PANTHER" id="PTHR16196:SF0">
    <property type="entry name" value="PRE-MRNA-SPLICING FACTOR CWC25 HOMOLOG"/>
    <property type="match status" value="1"/>
</dbReference>
<protein>
    <recommendedName>
        <fullName evidence="11">Galaxin-like repeats domain-containing protein</fullName>
    </recommendedName>
</protein>
<feature type="compositionally biased region" description="Basic and acidic residues" evidence="9">
    <location>
        <begin position="186"/>
        <end position="210"/>
    </location>
</feature>
<feature type="region of interest" description="Disordered" evidence="9">
    <location>
        <begin position="92"/>
        <end position="270"/>
    </location>
</feature>
<feature type="domain" description="Galaxin-like repeats" evidence="11">
    <location>
        <begin position="404"/>
        <end position="476"/>
    </location>
</feature>
<evidence type="ECO:0000256" key="6">
    <source>
        <dbReference type="ARBA" id="ARBA00023187"/>
    </source>
</evidence>
<feature type="compositionally biased region" description="Acidic residues" evidence="9">
    <location>
        <begin position="133"/>
        <end position="142"/>
    </location>
</feature>
<gene>
    <name evidence="12" type="ORF">SPHA_31590</name>
</gene>
<feature type="compositionally biased region" description="Basic residues" evidence="9">
    <location>
        <begin position="230"/>
        <end position="239"/>
    </location>
</feature>
<feature type="compositionally biased region" description="Basic and acidic residues" evidence="9">
    <location>
        <begin position="109"/>
        <end position="119"/>
    </location>
</feature>
<evidence type="ECO:0000256" key="4">
    <source>
        <dbReference type="ARBA" id="ARBA00022728"/>
    </source>
</evidence>
<evidence type="ECO:0000256" key="7">
    <source>
        <dbReference type="ARBA" id="ARBA00023242"/>
    </source>
</evidence>
<feature type="compositionally biased region" description="Basic and acidic residues" evidence="9">
    <location>
        <begin position="159"/>
        <end position="173"/>
    </location>
</feature>
<dbReference type="InterPro" id="IPR022209">
    <property type="entry name" value="CWC25"/>
</dbReference>
<feature type="compositionally biased region" description="Polar residues" evidence="9">
    <location>
        <begin position="211"/>
        <end position="220"/>
    </location>
</feature>
<evidence type="ECO:0000256" key="2">
    <source>
        <dbReference type="ARBA" id="ARBA00006695"/>
    </source>
</evidence>
<organism evidence="12 13">
    <name type="scientific">Acanthosepion pharaonis</name>
    <name type="common">Pharaoh cuttlefish</name>
    <name type="synonym">Sepia pharaonis</name>
    <dbReference type="NCBI Taxonomy" id="158019"/>
    <lineage>
        <taxon>Eukaryota</taxon>
        <taxon>Metazoa</taxon>
        <taxon>Spiralia</taxon>
        <taxon>Lophotrochozoa</taxon>
        <taxon>Mollusca</taxon>
        <taxon>Cephalopoda</taxon>
        <taxon>Coleoidea</taxon>
        <taxon>Decapodiformes</taxon>
        <taxon>Sepiida</taxon>
        <taxon>Sepiina</taxon>
        <taxon>Sepiidae</taxon>
        <taxon>Acanthosepion</taxon>
    </lineage>
</organism>
<evidence type="ECO:0000256" key="1">
    <source>
        <dbReference type="ARBA" id="ARBA00004123"/>
    </source>
</evidence>
<evidence type="ECO:0000259" key="11">
    <source>
        <dbReference type="Pfam" id="PF24748"/>
    </source>
</evidence>
<dbReference type="Pfam" id="PF24748">
    <property type="entry name" value="Galaxin_repeat"/>
    <property type="match status" value="1"/>
</dbReference>
<evidence type="ECO:0000256" key="9">
    <source>
        <dbReference type="SAM" id="MobiDB-lite"/>
    </source>
</evidence>
<keyword evidence="3" id="KW-0507">mRNA processing</keyword>
<feature type="transmembrane region" description="Helical" evidence="10">
    <location>
        <begin position="382"/>
        <end position="402"/>
    </location>
</feature>
<evidence type="ECO:0000313" key="13">
    <source>
        <dbReference type="Proteomes" id="UP000597762"/>
    </source>
</evidence>
<evidence type="ECO:0000256" key="10">
    <source>
        <dbReference type="SAM" id="Phobius"/>
    </source>
</evidence>
<keyword evidence="4" id="KW-0747">Spliceosome</keyword>
<dbReference type="InterPro" id="IPR056601">
    <property type="entry name" value="Galaxin_dom"/>
</dbReference>
<dbReference type="GO" id="GO:0000398">
    <property type="term" value="P:mRNA splicing, via spliceosome"/>
    <property type="evidence" value="ECO:0007669"/>
    <property type="project" value="TreeGrafter"/>
</dbReference>
<keyword evidence="10" id="KW-1133">Transmembrane helix</keyword>
<dbReference type="OrthoDB" id="21123at2759"/>
<keyword evidence="6" id="KW-0508">mRNA splicing</keyword>
<keyword evidence="13" id="KW-1185">Reference proteome</keyword>
<keyword evidence="10" id="KW-0472">Membrane</keyword>
<feature type="compositionally biased region" description="Basic residues" evidence="9">
    <location>
        <begin position="120"/>
        <end position="129"/>
    </location>
</feature>
<accession>A0A812CB36</accession>
<dbReference type="GO" id="GO:0005684">
    <property type="term" value="C:U2-type spliceosomal complex"/>
    <property type="evidence" value="ECO:0007669"/>
    <property type="project" value="TreeGrafter"/>
</dbReference>
<dbReference type="Pfam" id="PF12542">
    <property type="entry name" value="CWC25"/>
    <property type="match status" value="1"/>
</dbReference>
<feature type="coiled-coil region" evidence="8">
    <location>
        <begin position="276"/>
        <end position="303"/>
    </location>
</feature>
<evidence type="ECO:0000313" key="12">
    <source>
        <dbReference type="EMBL" id="CAE1259224.1"/>
    </source>
</evidence>
<keyword evidence="5 8" id="KW-0175">Coiled coil</keyword>
<sequence length="480" mass="55749">MDKNERKKIREIMSKKDDSKMNWMYKGSQPETNEYLLGRKIDKYIEKVPEPTKEEKYGAAFSERIKANIELDMAAKMREDPLFQIRKREEEARRRILDNPVKMKQIQKMIKEQKEERQKSKSKKKKKNKTRDYDDDDDDQSGDELVKTYLSIISKKHQDKHDGDKKHHQDDRGCPSGYGLQKHHKVREEGHSSRRENYSKPYQRQDDSTRNRTSSEPTSKYSKERFSTFHSHHSKRSSRPHSQSRSPQHSRSRSPQSSNSGKLKETEREKKLREMMENAKWRNEVRQKNMKNYEDECAKEKNAQKGSSSDFLNAMMSQHAAQSSVEERIRRNKRFQCASHPPHRLGMRTHLYKIGKNVCKSFASNSSSPLPFLASLQYTLQMLKTTLVLCLLFMMIDASFVVRRFCGQKYYDPALEICCSGHVAQKVGDSSSCCGYTGYNPRYEVCCAGRVSQKVGASPSCCGSQVFDTQVQKCVGGRIV</sequence>
<comment type="subcellular location">
    <subcellularLocation>
        <location evidence="1">Nucleus</location>
    </subcellularLocation>
</comment>
<reference evidence="12" key="1">
    <citation type="submission" date="2021-01" db="EMBL/GenBank/DDBJ databases">
        <authorList>
            <person name="Li R."/>
            <person name="Bekaert M."/>
        </authorList>
    </citation>
    <scope>NUCLEOTIDE SEQUENCE</scope>
    <source>
        <strain evidence="12">Farmed</strain>
    </source>
</reference>
<feature type="compositionally biased region" description="Low complexity" evidence="9">
    <location>
        <begin position="240"/>
        <end position="258"/>
    </location>
</feature>
<comment type="caution">
    <text evidence="12">The sequence shown here is derived from an EMBL/GenBank/DDBJ whole genome shotgun (WGS) entry which is preliminary data.</text>
</comment>
<comment type="similarity">
    <text evidence="2">Belongs to the CWC25 family.</text>
</comment>
<proteinExistence type="inferred from homology"/>
<name>A0A812CB36_ACAPH</name>
<keyword evidence="7" id="KW-0539">Nucleus</keyword>
<dbReference type="PANTHER" id="PTHR16196">
    <property type="entry name" value="CELL CYCLE CONTROL PROTEIN CWF25"/>
    <property type="match status" value="1"/>
</dbReference>
<dbReference type="Proteomes" id="UP000597762">
    <property type="component" value="Unassembled WGS sequence"/>
</dbReference>